<dbReference type="EMBL" id="CP001928">
    <property type="protein sequence ID" value="ADI37752.1"/>
    <property type="molecule type" value="Genomic_DNA"/>
</dbReference>
<dbReference type="HOGENOM" id="CLU_1969642_0_0_0"/>
<evidence type="ECO:0000256" key="1">
    <source>
        <dbReference type="SAM" id="Phobius"/>
    </source>
</evidence>
<dbReference type="Proteomes" id="UP000001505">
    <property type="component" value="Chromosome"/>
</dbReference>
<proteinExistence type="predicted"/>
<dbReference type="KEGG" id="wch:wcw_0380"/>
<reference evidence="2 3" key="1">
    <citation type="journal article" date="2010" name="PLoS ONE">
        <title>The Waddlia genome: a window into chlamydial biology.</title>
        <authorList>
            <person name="Bertelli C."/>
            <person name="Collyn F."/>
            <person name="Croxatto A."/>
            <person name="Ruckert C."/>
            <person name="Polkinghorne A."/>
            <person name="Kebbi-Beghdadi C."/>
            <person name="Goesmann A."/>
            <person name="Vaughan L."/>
            <person name="Greub G."/>
        </authorList>
    </citation>
    <scope>NUCLEOTIDE SEQUENCE [LARGE SCALE GENOMIC DNA]</scope>
    <source>
        <strain evidence="3">ATCC VR-1470 / WSU 86-1044</strain>
    </source>
</reference>
<dbReference type="RefSeq" id="WP_013181480.1">
    <property type="nucleotide sequence ID" value="NC_014225.1"/>
</dbReference>
<keyword evidence="1" id="KW-0812">Transmembrane</keyword>
<keyword evidence="3" id="KW-1185">Reference proteome</keyword>
<feature type="transmembrane region" description="Helical" evidence="1">
    <location>
        <begin position="64"/>
        <end position="85"/>
    </location>
</feature>
<protein>
    <submittedName>
        <fullName evidence="2">Uncharacterized protein</fullName>
    </submittedName>
</protein>
<keyword evidence="1" id="KW-1133">Transmembrane helix</keyword>
<keyword evidence="1" id="KW-0472">Membrane</keyword>
<dbReference type="AlphaFoldDB" id="D6YUE1"/>
<accession>D6YUE1</accession>
<gene>
    <name evidence="2" type="ordered locus">wcw_0380</name>
</gene>
<feature type="transmembrane region" description="Helical" evidence="1">
    <location>
        <begin position="97"/>
        <end position="119"/>
    </location>
</feature>
<organism evidence="2 3">
    <name type="scientific">Waddlia chondrophila (strain ATCC VR-1470 / WSU 86-1044)</name>
    <dbReference type="NCBI Taxonomy" id="716544"/>
    <lineage>
        <taxon>Bacteria</taxon>
        <taxon>Pseudomonadati</taxon>
        <taxon>Chlamydiota</taxon>
        <taxon>Chlamydiia</taxon>
        <taxon>Parachlamydiales</taxon>
        <taxon>Waddliaceae</taxon>
        <taxon>Waddlia</taxon>
    </lineage>
</organism>
<evidence type="ECO:0000313" key="2">
    <source>
        <dbReference type="EMBL" id="ADI37752.1"/>
    </source>
</evidence>
<evidence type="ECO:0000313" key="3">
    <source>
        <dbReference type="Proteomes" id="UP000001505"/>
    </source>
</evidence>
<sequence length="127" mass="13335">MTIGSIQSGISEAAAKVFTPIKNAAAWAGHQITKGFDKFSELIKTAWNTVFPFLKNLAIRTTDFLKTAPGMGLVLGASSLALGYAAHTNHEKKWVSASLQAASIVTAIGTGIILGYGYAIGFHAPLI</sequence>
<name>D6YUE1_WADCW</name>